<comment type="subcellular location">
    <subcellularLocation>
        <location evidence="1">Nucleus</location>
    </subcellularLocation>
</comment>
<evidence type="ECO:0000256" key="4">
    <source>
        <dbReference type="ARBA" id="ARBA00023242"/>
    </source>
</evidence>
<dbReference type="Pfam" id="PF04042">
    <property type="entry name" value="DNA_pol_E_B"/>
    <property type="match status" value="1"/>
</dbReference>
<evidence type="ECO:0000256" key="3">
    <source>
        <dbReference type="ARBA" id="ARBA00022705"/>
    </source>
</evidence>
<evidence type="ECO:0000313" key="7">
    <source>
        <dbReference type="EMBL" id="JAG10298.1"/>
    </source>
</evidence>
<feature type="domain" description="DNA polymerase alpha/delta/epsilon subunit B" evidence="5">
    <location>
        <begin position="198"/>
        <end position="408"/>
    </location>
</feature>
<evidence type="ECO:0000256" key="2">
    <source>
        <dbReference type="ARBA" id="ARBA00006035"/>
    </source>
</evidence>
<dbReference type="InterPro" id="IPR007185">
    <property type="entry name" value="DNA_pol_a/d/e_bsu"/>
</dbReference>
<evidence type="ECO:0000259" key="5">
    <source>
        <dbReference type="Pfam" id="PF04042"/>
    </source>
</evidence>
<keyword evidence="4" id="KW-0539">Nucleus</keyword>
<dbReference type="GO" id="GO:0003677">
    <property type="term" value="F:DNA binding"/>
    <property type="evidence" value="ECO:0007669"/>
    <property type="project" value="InterPro"/>
</dbReference>
<reference evidence="7" key="2">
    <citation type="submission" date="2014-07" db="EMBL/GenBank/DDBJ databases">
        <authorList>
            <person name="Hull J."/>
        </authorList>
    </citation>
    <scope>NUCLEOTIDE SEQUENCE</scope>
</reference>
<feature type="domain" description="DNA polymerase delta subunit OB-fold" evidence="6">
    <location>
        <begin position="46"/>
        <end position="175"/>
    </location>
</feature>
<protein>
    <submittedName>
        <fullName evidence="7">DNA polymerase delta subunit 2</fullName>
    </submittedName>
</protein>
<gene>
    <name evidence="7" type="primary">Pold2</name>
    <name evidence="7" type="ORF">CM83_57722</name>
    <name evidence="8" type="ORF">g.51447</name>
</gene>
<dbReference type="InterPro" id="IPR024826">
    <property type="entry name" value="DNA_pol_delta/II_ssu"/>
</dbReference>
<dbReference type="PANTHER" id="PTHR10416:SF0">
    <property type="entry name" value="DNA POLYMERASE DELTA SUBUNIT 2"/>
    <property type="match status" value="1"/>
</dbReference>
<organism evidence="7">
    <name type="scientific">Lygus hesperus</name>
    <name type="common">Western plant bug</name>
    <dbReference type="NCBI Taxonomy" id="30085"/>
    <lineage>
        <taxon>Eukaryota</taxon>
        <taxon>Metazoa</taxon>
        <taxon>Ecdysozoa</taxon>
        <taxon>Arthropoda</taxon>
        <taxon>Hexapoda</taxon>
        <taxon>Insecta</taxon>
        <taxon>Pterygota</taxon>
        <taxon>Neoptera</taxon>
        <taxon>Paraneoptera</taxon>
        <taxon>Hemiptera</taxon>
        <taxon>Heteroptera</taxon>
        <taxon>Panheteroptera</taxon>
        <taxon>Cimicomorpha</taxon>
        <taxon>Miridae</taxon>
        <taxon>Mirini</taxon>
        <taxon>Lygus</taxon>
    </lineage>
</organism>
<keyword evidence="3" id="KW-0235">DNA replication</keyword>
<evidence type="ECO:0000259" key="6">
    <source>
        <dbReference type="Pfam" id="PF18018"/>
    </source>
</evidence>
<reference evidence="8" key="3">
    <citation type="journal article" date="2016" name="Gigascience">
        <title>De novo construction of an expanded transcriptome assembly for the western tarnished plant bug, Lygus hesperus.</title>
        <authorList>
            <person name="Tassone E.E."/>
            <person name="Geib S.M."/>
            <person name="Hall B."/>
            <person name="Fabrick J.A."/>
            <person name="Brent C.S."/>
            <person name="Hull J.J."/>
        </authorList>
    </citation>
    <scope>NUCLEOTIDE SEQUENCE</scope>
</reference>
<evidence type="ECO:0000313" key="8">
    <source>
        <dbReference type="EMBL" id="JAQ16470.1"/>
    </source>
</evidence>
<dbReference type="GO" id="GO:0006271">
    <property type="term" value="P:DNA strand elongation involved in DNA replication"/>
    <property type="evidence" value="ECO:0007669"/>
    <property type="project" value="TreeGrafter"/>
</dbReference>
<dbReference type="EMBL" id="GDHC01002159">
    <property type="protein sequence ID" value="JAQ16470.1"/>
    <property type="molecule type" value="Transcribed_RNA"/>
</dbReference>
<dbReference type="PANTHER" id="PTHR10416">
    <property type="entry name" value="DNA POLYMERASE DELTA SUBUNIT 2"/>
    <property type="match status" value="1"/>
</dbReference>
<sequence length="461" mass="51959">MKSDGECVLACSPAHKLYEATYSRVKCDYRDLSEKFKHKKKDFSKQYAHIYSSRSMKMRAHLLNRVRAEWGNEVEVKRLADLQEESESERCVLIGILYKHQELHPSILKDISEELQVVPQQKMVRFVDEKDELILEDDVQRIRLCGDIDVHSLVTGVVVALLGRVSSDRFNVEKVCYSGPMSPSGLTLKAQDPERYLVIVSGFELAHASDSLLPLKMFTDWVTGWLGDPSDQHRNSRIALVLIAGNLLRGISESKDGKIINTHVENSSDVFTTVKTADDILADLAETVHVELMPGEFDPSNLMLPQQPLHYKMFPSASSFSSLHGATNPHSFEVENRLVIGSSGQSIDDIGRYSNLQDPLEALESTFRWGHICPTCPDTLPSYPYFDDDPFVIDRQPDIYFSANHDQYQSKMISYTHEGGVKQDVRLVVVPSFNKTKSCVVVGLSSLKCERVSFNVGNLSR</sequence>
<dbReference type="InterPro" id="IPR040663">
    <property type="entry name" value="DNA_pol_D_N"/>
</dbReference>
<dbReference type="Pfam" id="PF18018">
    <property type="entry name" value="DNA_pol_D_N"/>
    <property type="match status" value="1"/>
</dbReference>
<dbReference type="InterPro" id="IPR041863">
    <property type="entry name" value="PolD2_C"/>
</dbReference>
<reference evidence="7" key="1">
    <citation type="journal article" date="2014" name="PLoS ONE">
        <title>Transcriptome-Based Identification of ABC Transporters in the Western Tarnished Plant Bug Lygus hesperus.</title>
        <authorList>
            <person name="Hull J.J."/>
            <person name="Chaney K."/>
            <person name="Geib S.M."/>
            <person name="Fabrick J.A."/>
            <person name="Brent C.S."/>
            <person name="Walsh D."/>
            <person name="Lavine L.C."/>
        </authorList>
    </citation>
    <scope>NUCLEOTIDE SEQUENCE</scope>
</reference>
<dbReference type="CDD" id="cd07387">
    <property type="entry name" value="MPP_PolD2_C"/>
    <property type="match status" value="1"/>
</dbReference>
<dbReference type="Gene3D" id="3.60.21.50">
    <property type="match status" value="2"/>
</dbReference>
<comment type="similarity">
    <text evidence="2">Belongs to the DNA polymerase delta/II small subunit family.</text>
</comment>
<dbReference type="AlphaFoldDB" id="A0A0A9WUV6"/>
<dbReference type="EMBL" id="GBHO01033306">
    <property type="protein sequence ID" value="JAG10298.1"/>
    <property type="molecule type" value="Transcribed_RNA"/>
</dbReference>
<name>A0A0A9WUV6_LYGHE</name>
<dbReference type="GO" id="GO:0043625">
    <property type="term" value="C:delta DNA polymerase complex"/>
    <property type="evidence" value="ECO:0007669"/>
    <property type="project" value="TreeGrafter"/>
</dbReference>
<evidence type="ECO:0000256" key="1">
    <source>
        <dbReference type="ARBA" id="ARBA00004123"/>
    </source>
</evidence>
<accession>A0A0A9WUV6</accession>
<proteinExistence type="inferred from homology"/>